<dbReference type="GO" id="GO:1903189">
    <property type="term" value="P:glyoxal metabolic process"/>
    <property type="evidence" value="ECO:0007669"/>
    <property type="project" value="TreeGrafter"/>
</dbReference>
<evidence type="ECO:0000259" key="5">
    <source>
        <dbReference type="Pfam" id="PF01965"/>
    </source>
</evidence>
<evidence type="ECO:0000256" key="3">
    <source>
        <dbReference type="ARBA" id="ARBA00022490"/>
    </source>
</evidence>
<dbReference type="EC" id="4.2.1.130" evidence="2"/>
<feature type="domain" description="DJ-1/PfpI" evidence="5">
    <location>
        <begin position="5"/>
        <end position="170"/>
    </location>
</feature>
<dbReference type="FunFam" id="3.40.50.880:FF:000022">
    <property type="entry name" value="protein deglycase DJ-1"/>
    <property type="match status" value="1"/>
</dbReference>
<dbReference type="EMBL" id="KZ988010">
    <property type="protein sequence ID" value="RKP13478.1"/>
    <property type="molecule type" value="Genomic_DNA"/>
</dbReference>
<dbReference type="InterPro" id="IPR050325">
    <property type="entry name" value="Prot/Nucl_acid_deglycase"/>
</dbReference>
<dbReference type="GO" id="GO:0005739">
    <property type="term" value="C:mitochondrion"/>
    <property type="evidence" value="ECO:0007669"/>
    <property type="project" value="TreeGrafter"/>
</dbReference>
<dbReference type="Pfam" id="PF01965">
    <property type="entry name" value="DJ-1_PfpI"/>
    <property type="match status" value="1"/>
</dbReference>
<dbReference type="GO" id="GO:0023051">
    <property type="term" value="P:regulation of signaling"/>
    <property type="evidence" value="ECO:0007669"/>
    <property type="project" value="UniProtKB-ARBA"/>
</dbReference>
<keyword evidence="6" id="KW-0315">Glutamine amidotransferase</keyword>
<organism evidence="6 7">
    <name type="scientific">Piptocephalis cylindrospora</name>
    <dbReference type="NCBI Taxonomy" id="1907219"/>
    <lineage>
        <taxon>Eukaryota</taxon>
        <taxon>Fungi</taxon>
        <taxon>Fungi incertae sedis</taxon>
        <taxon>Zoopagomycota</taxon>
        <taxon>Zoopagomycotina</taxon>
        <taxon>Zoopagomycetes</taxon>
        <taxon>Zoopagales</taxon>
        <taxon>Piptocephalidaceae</taxon>
        <taxon>Piptocephalis</taxon>
    </lineage>
</organism>
<protein>
    <recommendedName>
        <fullName evidence="2">D-lactate dehydratase</fullName>
        <ecNumber evidence="2">4.2.1.130</ecNumber>
    </recommendedName>
</protein>
<sequence>MPAEKKVLVLVADGSEEIEVVVTVDVLRRAGLHVTLASVAGSGPVTCSRQVVITPDASLESIKGGLDAYEVLVLPGGGAVPTAFVASELVIGVIKEFAANSRLIAAICAGPLALKAAGVGVGGLITSHPSAQKDLEGTYTYSEERVVLGKGILTSRGPGTSFEFALAIVRHLKDQIHAHEVAAPMVL</sequence>
<dbReference type="OrthoDB" id="543156at2759"/>
<dbReference type="Proteomes" id="UP000267251">
    <property type="component" value="Unassembled WGS sequence"/>
</dbReference>
<dbReference type="InterPro" id="IPR029062">
    <property type="entry name" value="Class_I_gatase-like"/>
</dbReference>
<gene>
    <name evidence="6" type="ORF">BJ684DRAFT_20037</name>
</gene>
<dbReference type="GO" id="GO:0016740">
    <property type="term" value="F:transferase activity"/>
    <property type="evidence" value="ECO:0007669"/>
    <property type="project" value="UniProtKB-KW"/>
</dbReference>
<evidence type="ECO:0000256" key="1">
    <source>
        <dbReference type="ARBA" id="ARBA00004496"/>
    </source>
</evidence>
<keyword evidence="3" id="KW-0963">Cytoplasm</keyword>
<proteinExistence type="predicted"/>
<dbReference type="Gene3D" id="3.40.50.880">
    <property type="match status" value="1"/>
</dbReference>
<evidence type="ECO:0000313" key="7">
    <source>
        <dbReference type="Proteomes" id="UP000267251"/>
    </source>
</evidence>
<dbReference type="SUPFAM" id="SSF52317">
    <property type="entry name" value="Class I glutamine amidotransferase-like"/>
    <property type="match status" value="1"/>
</dbReference>
<comment type="catalytic activity">
    <reaction evidence="4">
        <text>methylglyoxal + H2O = (R)-lactate + H(+)</text>
        <dbReference type="Rhea" id="RHEA:27754"/>
        <dbReference type="ChEBI" id="CHEBI:15377"/>
        <dbReference type="ChEBI" id="CHEBI:15378"/>
        <dbReference type="ChEBI" id="CHEBI:16004"/>
        <dbReference type="ChEBI" id="CHEBI:17158"/>
        <dbReference type="EC" id="4.2.1.130"/>
    </reaction>
</comment>
<dbReference type="GO" id="GO:0010646">
    <property type="term" value="P:regulation of cell communication"/>
    <property type="evidence" value="ECO:0007669"/>
    <property type="project" value="UniProtKB-ARBA"/>
</dbReference>
<dbReference type="InterPro" id="IPR006287">
    <property type="entry name" value="DJ-1"/>
</dbReference>
<evidence type="ECO:0000256" key="2">
    <source>
        <dbReference type="ARBA" id="ARBA00013134"/>
    </source>
</evidence>
<dbReference type="PANTHER" id="PTHR48094">
    <property type="entry name" value="PROTEIN/NUCLEIC ACID DEGLYCASE DJ-1-RELATED"/>
    <property type="match status" value="1"/>
</dbReference>
<dbReference type="GO" id="GO:0006979">
    <property type="term" value="P:response to oxidative stress"/>
    <property type="evidence" value="ECO:0007669"/>
    <property type="project" value="TreeGrafter"/>
</dbReference>
<name>A0A4P9Y3G2_9FUNG</name>
<dbReference type="PANTHER" id="PTHR48094:SF12">
    <property type="entry name" value="PARKINSON DISEASE PROTEIN 7 HOMOLOG"/>
    <property type="match status" value="1"/>
</dbReference>
<keyword evidence="6" id="KW-0808">Transferase</keyword>
<reference evidence="7" key="1">
    <citation type="journal article" date="2018" name="Nat. Microbiol.">
        <title>Leveraging single-cell genomics to expand the fungal tree of life.</title>
        <authorList>
            <person name="Ahrendt S.R."/>
            <person name="Quandt C.A."/>
            <person name="Ciobanu D."/>
            <person name="Clum A."/>
            <person name="Salamov A."/>
            <person name="Andreopoulos B."/>
            <person name="Cheng J.F."/>
            <person name="Woyke T."/>
            <person name="Pelin A."/>
            <person name="Henrissat B."/>
            <person name="Reynolds N.K."/>
            <person name="Benny G.L."/>
            <person name="Smith M.E."/>
            <person name="James T.Y."/>
            <person name="Grigoriev I.V."/>
        </authorList>
    </citation>
    <scope>NUCLEOTIDE SEQUENCE [LARGE SCALE GENOMIC DNA]</scope>
</reference>
<accession>A0A4P9Y3G2</accession>
<comment type="subcellular location">
    <subcellularLocation>
        <location evidence="1">Cytoplasm</location>
    </subcellularLocation>
</comment>
<evidence type="ECO:0000313" key="6">
    <source>
        <dbReference type="EMBL" id="RKP13478.1"/>
    </source>
</evidence>
<evidence type="ECO:0000256" key="4">
    <source>
        <dbReference type="ARBA" id="ARBA00048082"/>
    </source>
</evidence>
<dbReference type="CDD" id="cd03135">
    <property type="entry name" value="GATase1_DJ-1"/>
    <property type="match status" value="1"/>
</dbReference>
<dbReference type="NCBIfam" id="TIGR01383">
    <property type="entry name" value="not_thiJ"/>
    <property type="match status" value="1"/>
</dbReference>
<dbReference type="AlphaFoldDB" id="A0A4P9Y3G2"/>
<dbReference type="InterPro" id="IPR002818">
    <property type="entry name" value="DJ-1/PfpI"/>
</dbReference>
<dbReference type="GO" id="GO:0005634">
    <property type="term" value="C:nucleus"/>
    <property type="evidence" value="ECO:0007669"/>
    <property type="project" value="TreeGrafter"/>
</dbReference>
<dbReference type="GO" id="GO:0019172">
    <property type="term" value="F:glyoxalase III activity"/>
    <property type="evidence" value="ECO:0007669"/>
    <property type="project" value="UniProtKB-EC"/>
</dbReference>
<keyword evidence="7" id="KW-1185">Reference proteome</keyword>